<evidence type="ECO:0000313" key="1">
    <source>
        <dbReference type="EMBL" id="MBX20820.1"/>
    </source>
</evidence>
<accession>A0A2P2LS71</accession>
<organism evidence="1">
    <name type="scientific">Rhizophora mucronata</name>
    <name type="common">Asiatic mangrove</name>
    <dbReference type="NCBI Taxonomy" id="61149"/>
    <lineage>
        <taxon>Eukaryota</taxon>
        <taxon>Viridiplantae</taxon>
        <taxon>Streptophyta</taxon>
        <taxon>Embryophyta</taxon>
        <taxon>Tracheophyta</taxon>
        <taxon>Spermatophyta</taxon>
        <taxon>Magnoliopsida</taxon>
        <taxon>eudicotyledons</taxon>
        <taxon>Gunneridae</taxon>
        <taxon>Pentapetalae</taxon>
        <taxon>rosids</taxon>
        <taxon>fabids</taxon>
        <taxon>Malpighiales</taxon>
        <taxon>Rhizophoraceae</taxon>
        <taxon>Rhizophora</taxon>
    </lineage>
</organism>
<name>A0A2P2LS71_RHIMU</name>
<protein>
    <submittedName>
        <fullName evidence="1">Uncharacterized protein MANES_18G078600</fullName>
    </submittedName>
</protein>
<sequence length="70" mass="8152">MVDCPSHMTSLQFLKEMSKCTEPSNSKKFTQILKVRVMRLVRKVHPNSYIVNKSTKMYQTVNSTNHFSQS</sequence>
<reference evidence="1" key="1">
    <citation type="submission" date="2018-02" db="EMBL/GenBank/DDBJ databases">
        <title>Rhizophora mucronata_Transcriptome.</title>
        <authorList>
            <person name="Meera S.P."/>
            <person name="Sreeshan A."/>
            <person name="Augustine A."/>
        </authorList>
    </citation>
    <scope>NUCLEOTIDE SEQUENCE</scope>
    <source>
        <tissue evidence="1">Leaf</tissue>
    </source>
</reference>
<proteinExistence type="predicted"/>
<dbReference type="AlphaFoldDB" id="A0A2P2LS71"/>
<dbReference type="EMBL" id="GGEC01040336">
    <property type="protein sequence ID" value="MBX20820.1"/>
    <property type="molecule type" value="Transcribed_RNA"/>
</dbReference>